<sequence length="119" mass="13857">MPAIQKPKIRYPYPPRRDRKLQPDPETLSATGDVRLALDMAEFNGIPYPNLDNHDMQIYYLAYLDFTGNNRFGRPLLHPRSESDRHSRARLCLRALKQVSDGVRPKFETTGYIIKKDQL</sequence>
<dbReference type="OrthoDB" id="10434963at2759"/>
<dbReference type="EMBL" id="CAJPDR010000157">
    <property type="protein sequence ID" value="CAF9922570.1"/>
    <property type="molecule type" value="Genomic_DNA"/>
</dbReference>
<proteinExistence type="predicted"/>
<feature type="region of interest" description="Disordered" evidence="1">
    <location>
        <begin position="1"/>
        <end position="27"/>
    </location>
</feature>
<keyword evidence="3" id="KW-1185">Reference proteome</keyword>
<evidence type="ECO:0000313" key="2">
    <source>
        <dbReference type="EMBL" id="CAF9922570.1"/>
    </source>
</evidence>
<comment type="caution">
    <text evidence="2">The sequence shown here is derived from an EMBL/GenBank/DDBJ whole genome shotgun (WGS) entry which is preliminary data.</text>
</comment>
<organism evidence="2 3">
    <name type="scientific">Alectoria fallacina</name>
    <dbReference type="NCBI Taxonomy" id="1903189"/>
    <lineage>
        <taxon>Eukaryota</taxon>
        <taxon>Fungi</taxon>
        <taxon>Dikarya</taxon>
        <taxon>Ascomycota</taxon>
        <taxon>Pezizomycotina</taxon>
        <taxon>Lecanoromycetes</taxon>
        <taxon>OSLEUM clade</taxon>
        <taxon>Lecanoromycetidae</taxon>
        <taxon>Lecanorales</taxon>
        <taxon>Lecanorineae</taxon>
        <taxon>Parmeliaceae</taxon>
        <taxon>Alectoria</taxon>
    </lineage>
</organism>
<protein>
    <submittedName>
        <fullName evidence="2">Uncharacterized protein</fullName>
    </submittedName>
</protein>
<dbReference type="Proteomes" id="UP000664203">
    <property type="component" value="Unassembled WGS sequence"/>
</dbReference>
<accession>A0A8H3IIX9</accession>
<gene>
    <name evidence="2" type="ORF">ALECFALPRED_002120</name>
</gene>
<dbReference type="AlphaFoldDB" id="A0A8H3IIX9"/>
<evidence type="ECO:0000256" key="1">
    <source>
        <dbReference type="SAM" id="MobiDB-lite"/>
    </source>
</evidence>
<name>A0A8H3IIX9_9LECA</name>
<evidence type="ECO:0000313" key="3">
    <source>
        <dbReference type="Proteomes" id="UP000664203"/>
    </source>
</evidence>
<reference evidence="2" key="1">
    <citation type="submission" date="2021-03" db="EMBL/GenBank/DDBJ databases">
        <authorList>
            <person name="Tagirdzhanova G."/>
        </authorList>
    </citation>
    <scope>NUCLEOTIDE SEQUENCE</scope>
</reference>